<protein>
    <submittedName>
        <fullName evidence="1">Uncharacterized protein</fullName>
    </submittedName>
</protein>
<sequence>CVNGAEPTGTDAVPHVSGLTERAAYFSECMKAAANLWNDNVTDDVLYKTAFTLYKS</sequence>
<accession>A0A0F8YL38</accession>
<dbReference type="AlphaFoldDB" id="A0A0F8YL38"/>
<feature type="non-terminal residue" evidence="1">
    <location>
        <position position="1"/>
    </location>
</feature>
<dbReference type="EMBL" id="LAZR01068874">
    <property type="protein sequence ID" value="KKK48821.1"/>
    <property type="molecule type" value="Genomic_DNA"/>
</dbReference>
<organism evidence="1">
    <name type="scientific">marine sediment metagenome</name>
    <dbReference type="NCBI Taxonomy" id="412755"/>
    <lineage>
        <taxon>unclassified sequences</taxon>
        <taxon>metagenomes</taxon>
        <taxon>ecological metagenomes</taxon>
    </lineage>
</organism>
<comment type="caution">
    <text evidence="1">The sequence shown here is derived from an EMBL/GenBank/DDBJ whole genome shotgun (WGS) entry which is preliminary data.</text>
</comment>
<gene>
    <name evidence="1" type="ORF">LCGC14_3141250</name>
</gene>
<name>A0A0F8YL38_9ZZZZ</name>
<evidence type="ECO:0000313" key="1">
    <source>
        <dbReference type="EMBL" id="KKK48821.1"/>
    </source>
</evidence>
<reference evidence="1" key="1">
    <citation type="journal article" date="2015" name="Nature">
        <title>Complex archaea that bridge the gap between prokaryotes and eukaryotes.</title>
        <authorList>
            <person name="Spang A."/>
            <person name="Saw J.H."/>
            <person name="Jorgensen S.L."/>
            <person name="Zaremba-Niedzwiedzka K."/>
            <person name="Martijn J."/>
            <person name="Lind A.E."/>
            <person name="van Eijk R."/>
            <person name="Schleper C."/>
            <person name="Guy L."/>
            <person name="Ettema T.J."/>
        </authorList>
    </citation>
    <scope>NUCLEOTIDE SEQUENCE</scope>
</reference>
<proteinExistence type="predicted"/>